<proteinExistence type="predicted"/>
<organism evidence="1 2">
    <name type="scientific">Panagrolaimus sp. PS1159</name>
    <dbReference type="NCBI Taxonomy" id="55785"/>
    <lineage>
        <taxon>Eukaryota</taxon>
        <taxon>Metazoa</taxon>
        <taxon>Ecdysozoa</taxon>
        <taxon>Nematoda</taxon>
        <taxon>Chromadorea</taxon>
        <taxon>Rhabditida</taxon>
        <taxon>Tylenchina</taxon>
        <taxon>Panagrolaimomorpha</taxon>
        <taxon>Panagrolaimoidea</taxon>
        <taxon>Panagrolaimidae</taxon>
        <taxon>Panagrolaimus</taxon>
    </lineage>
</organism>
<dbReference type="WBParaSite" id="PS1159_v2.g8434.t1">
    <property type="protein sequence ID" value="PS1159_v2.g8434.t1"/>
    <property type="gene ID" value="PS1159_v2.g8434"/>
</dbReference>
<name>A0AC35GSZ9_9BILA</name>
<protein>
    <submittedName>
        <fullName evidence="2">Uncharacterized protein</fullName>
    </submittedName>
</protein>
<accession>A0AC35GSZ9</accession>
<sequence>MMAVGDAEVPLIHENVQLRNNRILNSMNHLKSNEELSLRRRAAEIFSNSVAFTSDIDDKSLQKGIIERIYKIMKKYDEDMIVLSQILTLIKDLADKCSVLIHLLLPMNITKLLAYHARYSLFHEIRDLCVQILGDFASCCLQCQKSVAKTTASITVLEVLEKNFDSLTLVQQIIYSRTLKNIFRSAGADCEISIGSKDQVMDVIKNLVTPPSPNEAIFNGFIVLHECIRGIDTCNTVINDNVLMTRLLQIFDADEHNDEIVAYVIRIVGDLALSNDSNAKKIYDFGFFDIIETKLINSNGTPHEQNMLWCLSNILGMREFPI</sequence>
<dbReference type="Proteomes" id="UP000887580">
    <property type="component" value="Unplaced"/>
</dbReference>
<evidence type="ECO:0000313" key="1">
    <source>
        <dbReference type="Proteomes" id="UP000887580"/>
    </source>
</evidence>
<evidence type="ECO:0000313" key="2">
    <source>
        <dbReference type="WBParaSite" id="PS1159_v2.g8434.t1"/>
    </source>
</evidence>
<reference evidence="2" key="1">
    <citation type="submission" date="2022-11" db="UniProtKB">
        <authorList>
            <consortium name="WormBaseParasite"/>
        </authorList>
    </citation>
    <scope>IDENTIFICATION</scope>
</reference>